<dbReference type="InterPro" id="IPR037465">
    <property type="entry name" value="YlxR"/>
</dbReference>
<comment type="caution">
    <text evidence="2">The sequence shown here is derived from an EMBL/GenBank/DDBJ whole genome shotgun (WGS) entry which is preliminary data.</text>
</comment>
<accession>A0A6V7RF42</accession>
<name>A0A6V7RF42_9BACL</name>
<protein>
    <recommendedName>
        <fullName evidence="1">YlxR domain-containing protein</fullName>
    </recommendedName>
</protein>
<dbReference type="Proteomes" id="UP000521032">
    <property type="component" value="Unassembled WGS sequence"/>
</dbReference>
<dbReference type="CDD" id="cd00279">
    <property type="entry name" value="YlxR"/>
    <property type="match status" value="1"/>
</dbReference>
<dbReference type="Pfam" id="PF04296">
    <property type="entry name" value="YlxR"/>
    <property type="match status" value="1"/>
</dbReference>
<proteinExistence type="predicted"/>
<keyword evidence="3" id="KW-1185">Reference proteome</keyword>
<dbReference type="InterPro" id="IPR007393">
    <property type="entry name" value="YlxR_dom"/>
</dbReference>
<dbReference type="PANTHER" id="PTHR34215">
    <property type="entry name" value="BLL0784 PROTEIN"/>
    <property type="match status" value="1"/>
</dbReference>
<dbReference type="Gene3D" id="3.30.1230.10">
    <property type="entry name" value="YlxR-like"/>
    <property type="match status" value="1"/>
</dbReference>
<evidence type="ECO:0000259" key="1">
    <source>
        <dbReference type="Pfam" id="PF04296"/>
    </source>
</evidence>
<dbReference type="EMBL" id="CAJEWE010000010">
    <property type="protein sequence ID" value="CAD2076195.1"/>
    <property type="molecule type" value="Genomic_DNA"/>
</dbReference>
<sequence>MVRKIPMRKDILSGEMFKKQDLIRIVKTKDGEVFADETGKKNGRGAYVVKDLDKVNEAREKKILESKLKVDSETLGPIYDEIIRLIYREDIPKR</sequence>
<dbReference type="SUPFAM" id="SSF64376">
    <property type="entry name" value="YlxR-like"/>
    <property type="match status" value="1"/>
</dbReference>
<evidence type="ECO:0000313" key="2">
    <source>
        <dbReference type="EMBL" id="CAD2076195.1"/>
    </source>
</evidence>
<evidence type="ECO:0000313" key="3">
    <source>
        <dbReference type="Proteomes" id="UP000521032"/>
    </source>
</evidence>
<dbReference type="AlphaFoldDB" id="A0A6V7RF42"/>
<feature type="domain" description="YlxR" evidence="1">
    <location>
        <begin position="8"/>
        <end position="82"/>
    </location>
</feature>
<reference evidence="2 3" key="1">
    <citation type="submission" date="2020-07" db="EMBL/GenBank/DDBJ databases">
        <authorList>
            <person name="Criscuolo A."/>
        </authorList>
    </citation>
    <scope>NUCLEOTIDE SEQUENCE [LARGE SCALE GENOMIC DNA]</scope>
    <source>
        <strain evidence="3">CIP 111030</strain>
    </source>
</reference>
<organism evidence="2 3">
    <name type="scientific">Phocicoccus schoeneichii</name>
    <dbReference type="NCBI Taxonomy" id="1812261"/>
    <lineage>
        <taxon>Bacteria</taxon>
        <taxon>Bacillati</taxon>
        <taxon>Bacillota</taxon>
        <taxon>Bacilli</taxon>
        <taxon>Bacillales</taxon>
        <taxon>Salinicoccaceae</taxon>
        <taxon>Phocicoccus</taxon>
    </lineage>
</organism>
<gene>
    <name evidence="2" type="ORF">JEOSCH030_01016</name>
</gene>
<dbReference type="PANTHER" id="PTHR34215:SF1">
    <property type="entry name" value="YLXR DOMAIN-CONTAINING PROTEIN"/>
    <property type="match status" value="1"/>
</dbReference>
<dbReference type="NCBIfam" id="NF047356">
    <property type="entry name" value="RNA_bind_RnpM"/>
    <property type="match status" value="1"/>
</dbReference>
<dbReference type="InterPro" id="IPR035931">
    <property type="entry name" value="YlxR-like_sf"/>
</dbReference>